<dbReference type="AlphaFoldDB" id="A0AAV7SEB3"/>
<comment type="caution">
    <text evidence="1">The sequence shown here is derived from an EMBL/GenBank/DDBJ whole genome shotgun (WGS) entry which is preliminary data.</text>
</comment>
<dbReference type="Proteomes" id="UP001066276">
    <property type="component" value="Chromosome 4_2"/>
</dbReference>
<evidence type="ECO:0000313" key="2">
    <source>
        <dbReference type="Proteomes" id="UP001066276"/>
    </source>
</evidence>
<dbReference type="PANTHER" id="PTHR47027:SF26">
    <property type="entry name" value="REVERSE TRANSCRIPTASE DOMAIN-CONTAINING PROTEIN"/>
    <property type="match status" value="1"/>
</dbReference>
<organism evidence="1 2">
    <name type="scientific">Pleurodeles waltl</name>
    <name type="common">Iberian ribbed newt</name>
    <dbReference type="NCBI Taxonomy" id="8319"/>
    <lineage>
        <taxon>Eukaryota</taxon>
        <taxon>Metazoa</taxon>
        <taxon>Chordata</taxon>
        <taxon>Craniata</taxon>
        <taxon>Vertebrata</taxon>
        <taxon>Euteleostomi</taxon>
        <taxon>Amphibia</taxon>
        <taxon>Batrachia</taxon>
        <taxon>Caudata</taxon>
        <taxon>Salamandroidea</taxon>
        <taxon>Salamandridae</taxon>
        <taxon>Pleurodelinae</taxon>
        <taxon>Pleurodeles</taxon>
    </lineage>
</organism>
<accession>A0AAV7SEB3</accession>
<proteinExistence type="predicted"/>
<evidence type="ECO:0008006" key="3">
    <source>
        <dbReference type="Google" id="ProtNLM"/>
    </source>
</evidence>
<protein>
    <recommendedName>
        <fullName evidence="3">Reverse transcriptase domain-containing protein</fullName>
    </recommendedName>
</protein>
<keyword evidence="2" id="KW-1185">Reference proteome</keyword>
<reference evidence="1" key="1">
    <citation type="journal article" date="2022" name="bioRxiv">
        <title>Sequencing and chromosome-scale assembly of the giantPleurodeles waltlgenome.</title>
        <authorList>
            <person name="Brown T."/>
            <person name="Elewa A."/>
            <person name="Iarovenko S."/>
            <person name="Subramanian E."/>
            <person name="Araus A.J."/>
            <person name="Petzold A."/>
            <person name="Susuki M."/>
            <person name="Suzuki K.-i.T."/>
            <person name="Hayashi T."/>
            <person name="Toyoda A."/>
            <person name="Oliveira C."/>
            <person name="Osipova E."/>
            <person name="Leigh N.D."/>
            <person name="Simon A."/>
            <person name="Yun M.H."/>
        </authorList>
    </citation>
    <scope>NUCLEOTIDE SEQUENCE</scope>
    <source>
        <strain evidence="1">20211129_DDA</strain>
        <tissue evidence="1">Liver</tissue>
    </source>
</reference>
<dbReference type="PANTHER" id="PTHR47027">
    <property type="entry name" value="REVERSE TRANSCRIPTASE DOMAIN-CONTAINING PROTEIN"/>
    <property type="match status" value="1"/>
</dbReference>
<dbReference type="EMBL" id="JANPWB010000008">
    <property type="protein sequence ID" value="KAJ1161989.1"/>
    <property type="molecule type" value="Genomic_DNA"/>
</dbReference>
<evidence type="ECO:0000313" key="1">
    <source>
        <dbReference type="EMBL" id="KAJ1161989.1"/>
    </source>
</evidence>
<name>A0AAV7SEB3_PLEWA</name>
<sequence>MEKFDCPGKLISMVCHFHNGMLARVLDNGDSSDAFPVTNGVKQGCVLAPTLFSMMFSVMLSDGFCNDEETSIKFRYRADGRLFNLQRQQGKTKIEEDSVHDFLCADDCTPIAATEAQMQQSINFSTACRNFGLIISTKRTEVLH</sequence>
<gene>
    <name evidence="1" type="ORF">NDU88_002469</name>
</gene>